<evidence type="ECO:0000313" key="2">
    <source>
        <dbReference type="EMBL" id="CAB5659501.1"/>
    </source>
</evidence>
<gene>
    <name evidence="2" type="ORF">GHA_00223</name>
</gene>
<dbReference type="PANTHER" id="PTHR30399">
    <property type="entry name" value="UNCHARACTERIZED PROTEIN YGJP"/>
    <property type="match status" value="1"/>
</dbReference>
<dbReference type="AlphaFoldDB" id="A0AA35D4Q1"/>
<organism evidence="2 3">
    <name type="scientific">Comamonas aquatica</name>
    <dbReference type="NCBI Taxonomy" id="225991"/>
    <lineage>
        <taxon>Bacteria</taxon>
        <taxon>Pseudomonadati</taxon>
        <taxon>Pseudomonadota</taxon>
        <taxon>Betaproteobacteria</taxon>
        <taxon>Burkholderiales</taxon>
        <taxon>Comamonadaceae</taxon>
        <taxon>Comamonas</taxon>
    </lineage>
</organism>
<dbReference type="PANTHER" id="PTHR30399:SF1">
    <property type="entry name" value="UTP PYROPHOSPHATASE"/>
    <property type="match status" value="1"/>
</dbReference>
<dbReference type="Pfam" id="PF01863">
    <property type="entry name" value="YgjP-like"/>
    <property type="match status" value="1"/>
</dbReference>
<evidence type="ECO:0000313" key="3">
    <source>
        <dbReference type="Proteomes" id="UP000834458"/>
    </source>
</evidence>
<dbReference type="RefSeq" id="WP_234686524.1">
    <property type="nucleotide sequence ID" value="NZ_CAHPRW010000030.1"/>
</dbReference>
<dbReference type="Gene3D" id="3.30.2010.10">
    <property type="entry name" value="Metalloproteases ('zincins'), catalytic domain"/>
    <property type="match status" value="1"/>
</dbReference>
<dbReference type="Proteomes" id="UP000834458">
    <property type="component" value="Unassembled WGS sequence"/>
</dbReference>
<sequence>MASSLPYLQAYPAGLQEQVAQLLAVPQGIERWLLRRHPQAHALCSDKALYAYVDALKTSRLRKAGVLHSVVYDSKLHVMRNALGLHTRKAVVQGGRLNARHEIRIASLFKQMPEPFLKMIVAHELAHLREPDHDKNFYALCCHLEPEYHQLEFEVRVYLTHLDAGGPRLWAPLEASP</sequence>
<dbReference type="EMBL" id="CAHPSC010000002">
    <property type="protein sequence ID" value="CAB5659501.1"/>
    <property type="molecule type" value="Genomic_DNA"/>
</dbReference>
<name>A0AA35D4Q1_9BURK</name>
<dbReference type="InterPro" id="IPR002725">
    <property type="entry name" value="YgjP-like_metallopeptidase"/>
</dbReference>
<reference evidence="2" key="1">
    <citation type="submission" date="2020-05" db="EMBL/GenBank/DDBJ databases">
        <authorList>
            <person name="Delgado-Blas J."/>
        </authorList>
    </citation>
    <scope>NUCLEOTIDE SEQUENCE</scope>
    <source>
        <strain evidence="2">BB1454</strain>
    </source>
</reference>
<dbReference type="InterPro" id="IPR053136">
    <property type="entry name" value="UTP_pyrophosphatase-like"/>
</dbReference>
<protein>
    <submittedName>
        <fullName evidence="2">Protein of uncharacterized function DUF45</fullName>
    </submittedName>
</protein>
<feature type="domain" description="YgjP-like metallopeptidase" evidence="1">
    <location>
        <begin position="95"/>
        <end position="151"/>
    </location>
</feature>
<evidence type="ECO:0000259" key="1">
    <source>
        <dbReference type="Pfam" id="PF01863"/>
    </source>
</evidence>
<comment type="caution">
    <text evidence="2">The sequence shown here is derived from an EMBL/GenBank/DDBJ whole genome shotgun (WGS) entry which is preliminary data.</text>
</comment>
<proteinExistence type="predicted"/>
<accession>A0AA35D4Q1</accession>